<dbReference type="Pfam" id="PF11955">
    <property type="entry name" value="PORR"/>
    <property type="match status" value="1"/>
</dbReference>
<dbReference type="PANTHER" id="PTHR31476">
    <property type="entry name" value="PROTEIN WHAT'S THIS FACTOR 1 HOMOLOG, CHLOROPLASTIC"/>
    <property type="match status" value="1"/>
</dbReference>
<dbReference type="EMBL" id="MLFT02000001">
    <property type="protein sequence ID" value="PHT59850.1"/>
    <property type="molecule type" value="Genomic_DNA"/>
</dbReference>
<evidence type="ECO:0000259" key="1">
    <source>
        <dbReference type="Pfam" id="PF00326"/>
    </source>
</evidence>
<sequence length="819" mass="94258">MSVSHRGFQEGLKSQSPLPLSFFPSAYCNFDAMFNLTGKHRCFAERNSSIIFSQCHRSMTTSKRVQDRSKKKRVHDLEIVTEKHKILSKILLLFEVLKKEPQRVISIRELDRYRTQINLPKPHKISGFLRKSPKLFELYKDHRGVLWVGMTKEAEGLVEEEEVIIEKHSDKAAEVVTRMLMMSVDKRLALDKIVHFRRDLGLPMDFRNHWVRRFPDHFRVVKPYKPYDESEYLELVNWRSSWSMTELERKALAVMQAPDDHVAGVLSLSFPMKFPPNYKQVLSRYKGKIEDFQKREYLSPYADARELKAGTLEFNKRAVAVMHELLSFTIGKRLVTDYLTHFRKEFVMPQKLMRLLLKHFGIFYVSERGKRFHVFLNSAYEGSELIEKHPLIVWREKVLSLVGYRKKKETMDPLTDLKEFEYNDTFESESEDESVQVDNNKQTIGSLEGDFPENESEMEIDEVCHGALCRLVILPYESHGYGAPESVMQVRWKTDRWLQKHCVYTSDVKSDLSTCKDNAEGTVDLQSRPAGGAQELANLDDDKFHSYRKGARKGGCRGMLSGLASAAFCRILMYIEQLVASAEAAVEEVIRRGVSDPNKIAVGGHSCGAFMTANLLAHAPHLFCCGIAISGGFSLFTCIAKYLIFQNEERTLWEATHTYVEMSPFISANKIKKPGLLIHGEEDNNPGTLTMQAPLHRITLLDGNVIRMASSLLVESIYRKACLTHEILQNKGLSIVSRCMLCSEARETNNHLFLHYKVTSQLWTLFLSLTETKGSMPEHTVNLLGCWIRRGGSKTQKKWCRIIPLYLVDFLEREERKNL</sequence>
<dbReference type="InterPro" id="IPR021099">
    <property type="entry name" value="PORR_domain"/>
</dbReference>
<dbReference type="InterPro" id="IPR029058">
    <property type="entry name" value="AB_hydrolase_fold"/>
</dbReference>
<dbReference type="OrthoDB" id="1929112at2759"/>
<evidence type="ECO:0000313" key="5">
    <source>
        <dbReference type="Proteomes" id="UP000224567"/>
    </source>
</evidence>
<dbReference type="PANTHER" id="PTHR31476:SF8">
    <property type="entry name" value="EXPRESSED PROTEIN"/>
    <property type="match status" value="1"/>
</dbReference>
<evidence type="ECO:0000313" key="4">
    <source>
        <dbReference type="EMBL" id="PHT59850.1"/>
    </source>
</evidence>
<name>A0A2G2XQV2_CAPBA</name>
<reference evidence="4 5" key="1">
    <citation type="journal article" date="2017" name="Genome Biol.">
        <title>New reference genome sequences of hot pepper reveal the massive evolution of plant disease-resistance genes by retroduplication.</title>
        <authorList>
            <person name="Kim S."/>
            <person name="Park J."/>
            <person name="Yeom S.I."/>
            <person name="Kim Y.M."/>
            <person name="Seo E."/>
            <person name="Kim K.T."/>
            <person name="Kim M.S."/>
            <person name="Lee J.M."/>
            <person name="Cheong K."/>
            <person name="Shin H.S."/>
            <person name="Kim S.B."/>
            <person name="Han K."/>
            <person name="Lee J."/>
            <person name="Park M."/>
            <person name="Lee H.A."/>
            <person name="Lee H.Y."/>
            <person name="Lee Y."/>
            <person name="Oh S."/>
            <person name="Lee J.H."/>
            <person name="Choi E."/>
            <person name="Choi E."/>
            <person name="Lee S.E."/>
            <person name="Jeon J."/>
            <person name="Kim H."/>
            <person name="Choi G."/>
            <person name="Song H."/>
            <person name="Lee J."/>
            <person name="Lee S.C."/>
            <person name="Kwon J.K."/>
            <person name="Lee H.Y."/>
            <person name="Koo N."/>
            <person name="Hong Y."/>
            <person name="Kim R.W."/>
            <person name="Kang W.H."/>
            <person name="Huh J.H."/>
            <person name="Kang B.C."/>
            <person name="Yang T.J."/>
            <person name="Lee Y.H."/>
            <person name="Bennetzen J.L."/>
            <person name="Choi D."/>
        </authorList>
    </citation>
    <scope>NUCLEOTIDE SEQUENCE [LARGE SCALE GENOMIC DNA]</scope>
    <source>
        <strain evidence="5">cv. PBC81</strain>
        <tissue evidence="4">Leaf</tissue>
    </source>
</reference>
<evidence type="ECO:0000259" key="3">
    <source>
        <dbReference type="Pfam" id="PF13966"/>
    </source>
</evidence>
<feature type="domain" description="PORR" evidence="2">
    <location>
        <begin position="72"/>
        <end position="406"/>
    </location>
</feature>
<comment type="caution">
    <text evidence="4">The sequence shown here is derived from an EMBL/GenBank/DDBJ whole genome shotgun (WGS) entry which is preliminary data.</text>
</comment>
<protein>
    <submittedName>
        <fullName evidence="4">Glutamyl endopeptidase, chloroplastic</fullName>
    </submittedName>
</protein>
<dbReference type="InterPro" id="IPR001375">
    <property type="entry name" value="Peptidase_S9_cat"/>
</dbReference>
<keyword evidence="5" id="KW-1185">Reference proteome</keyword>
<proteinExistence type="predicted"/>
<dbReference type="InterPro" id="IPR026960">
    <property type="entry name" value="RVT-Znf"/>
</dbReference>
<feature type="domain" description="Peptidase S9 prolyl oligopeptidase catalytic" evidence="1">
    <location>
        <begin position="584"/>
        <end position="685"/>
    </location>
</feature>
<dbReference type="InterPro" id="IPR045040">
    <property type="entry name" value="PORR_fam"/>
</dbReference>
<gene>
    <name evidence="4" type="ORF">CQW23_02213</name>
</gene>
<dbReference type="GO" id="GO:0006508">
    <property type="term" value="P:proteolysis"/>
    <property type="evidence" value="ECO:0007669"/>
    <property type="project" value="InterPro"/>
</dbReference>
<accession>A0A2G2XQV2</accession>
<dbReference type="GO" id="GO:0008236">
    <property type="term" value="F:serine-type peptidase activity"/>
    <property type="evidence" value="ECO:0007669"/>
    <property type="project" value="InterPro"/>
</dbReference>
<evidence type="ECO:0000259" key="2">
    <source>
        <dbReference type="Pfam" id="PF11955"/>
    </source>
</evidence>
<organism evidence="4 5">
    <name type="scientific">Capsicum baccatum</name>
    <name type="common">Peruvian pepper</name>
    <dbReference type="NCBI Taxonomy" id="33114"/>
    <lineage>
        <taxon>Eukaryota</taxon>
        <taxon>Viridiplantae</taxon>
        <taxon>Streptophyta</taxon>
        <taxon>Embryophyta</taxon>
        <taxon>Tracheophyta</taxon>
        <taxon>Spermatophyta</taxon>
        <taxon>Magnoliopsida</taxon>
        <taxon>eudicotyledons</taxon>
        <taxon>Gunneridae</taxon>
        <taxon>Pentapetalae</taxon>
        <taxon>asterids</taxon>
        <taxon>lamiids</taxon>
        <taxon>Solanales</taxon>
        <taxon>Solanaceae</taxon>
        <taxon>Solanoideae</taxon>
        <taxon>Capsiceae</taxon>
        <taxon>Capsicum</taxon>
    </lineage>
</organism>
<dbReference type="AlphaFoldDB" id="A0A2G2XQV2"/>
<feature type="domain" description="Reverse transcriptase zinc-binding" evidence="3">
    <location>
        <begin position="716"/>
        <end position="763"/>
    </location>
</feature>
<dbReference type="SUPFAM" id="SSF53474">
    <property type="entry name" value="alpha/beta-Hydrolases"/>
    <property type="match status" value="1"/>
</dbReference>
<dbReference type="Pfam" id="PF13966">
    <property type="entry name" value="zf-RVT"/>
    <property type="match status" value="1"/>
</dbReference>
<dbReference type="Gene3D" id="3.40.50.1820">
    <property type="entry name" value="alpha/beta hydrolase"/>
    <property type="match status" value="1"/>
</dbReference>
<reference evidence="5" key="2">
    <citation type="journal article" date="2017" name="J. Anim. Genet.">
        <title>Multiple reference genome sequences of hot pepper reveal the massive evolution of plant disease resistance genes by retroduplication.</title>
        <authorList>
            <person name="Kim S."/>
            <person name="Park J."/>
            <person name="Yeom S.-I."/>
            <person name="Kim Y.-M."/>
            <person name="Seo E."/>
            <person name="Kim K.-T."/>
            <person name="Kim M.-S."/>
            <person name="Lee J.M."/>
            <person name="Cheong K."/>
            <person name="Shin H.-S."/>
            <person name="Kim S.-B."/>
            <person name="Han K."/>
            <person name="Lee J."/>
            <person name="Park M."/>
            <person name="Lee H.-A."/>
            <person name="Lee H.-Y."/>
            <person name="Lee Y."/>
            <person name="Oh S."/>
            <person name="Lee J.H."/>
            <person name="Choi E."/>
            <person name="Choi E."/>
            <person name="Lee S.E."/>
            <person name="Jeon J."/>
            <person name="Kim H."/>
            <person name="Choi G."/>
            <person name="Song H."/>
            <person name="Lee J."/>
            <person name="Lee S.-C."/>
            <person name="Kwon J.-K."/>
            <person name="Lee H.-Y."/>
            <person name="Koo N."/>
            <person name="Hong Y."/>
            <person name="Kim R.W."/>
            <person name="Kang W.-H."/>
            <person name="Huh J.H."/>
            <person name="Kang B.-C."/>
            <person name="Yang T.-J."/>
            <person name="Lee Y.-H."/>
            <person name="Bennetzen J.L."/>
            <person name="Choi D."/>
        </authorList>
    </citation>
    <scope>NUCLEOTIDE SEQUENCE [LARGE SCALE GENOMIC DNA]</scope>
    <source>
        <strain evidence="5">cv. PBC81</strain>
    </source>
</reference>
<dbReference type="GO" id="GO:0003723">
    <property type="term" value="F:RNA binding"/>
    <property type="evidence" value="ECO:0007669"/>
    <property type="project" value="InterPro"/>
</dbReference>
<dbReference type="Proteomes" id="UP000224567">
    <property type="component" value="Unassembled WGS sequence"/>
</dbReference>
<dbReference type="Pfam" id="PF00326">
    <property type="entry name" value="Peptidase_S9"/>
    <property type="match status" value="1"/>
</dbReference>